<evidence type="ECO:0000313" key="1">
    <source>
        <dbReference type="EMBL" id="JAD49677.1"/>
    </source>
</evidence>
<organism evidence="1">
    <name type="scientific">Arundo donax</name>
    <name type="common">Giant reed</name>
    <name type="synonym">Donax arundinaceus</name>
    <dbReference type="NCBI Taxonomy" id="35708"/>
    <lineage>
        <taxon>Eukaryota</taxon>
        <taxon>Viridiplantae</taxon>
        <taxon>Streptophyta</taxon>
        <taxon>Embryophyta</taxon>
        <taxon>Tracheophyta</taxon>
        <taxon>Spermatophyta</taxon>
        <taxon>Magnoliopsida</taxon>
        <taxon>Liliopsida</taxon>
        <taxon>Poales</taxon>
        <taxon>Poaceae</taxon>
        <taxon>PACMAD clade</taxon>
        <taxon>Arundinoideae</taxon>
        <taxon>Arundineae</taxon>
        <taxon>Arundo</taxon>
    </lineage>
</organism>
<accession>A0A0A9ARI7</accession>
<reference evidence="1" key="2">
    <citation type="journal article" date="2015" name="Data Brief">
        <title>Shoot transcriptome of the giant reed, Arundo donax.</title>
        <authorList>
            <person name="Barrero R.A."/>
            <person name="Guerrero F.D."/>
            <person name="Moolhuijzen P."/>
            <person name="Goolsby J.A."/>
            <person name="Tidwell J."/>
            <person name="Bellgard S.E."/>
            <person name="Bellgard M.I."/>
        </authorList>
    </citation>
    <scope>NUCLEOTIDE SEQUENCE</scope>
    <source>
        <tissue evidence="1">Shoot tissue taken approximately 20 cm above the soil surface</tissue>
    </source>
</reference>
<sequence>MFLHTTQLFLHDQVLESAFSCYCFLKPQCYNCPASMVNTGLAQTS</sequence>
<name>A0A0A9ARI7_ARUDO</name>
<dbReference type="AlphaFoldDB" id="A0A0A9ARI7"/>
<protein>
    <submittedName>
        <fullName evidence="1">Uncharacterized protein</fullName>
    </submittedName>
</protein>
<reference evidence="1" key="1">
    <citation type="submission" date="2014-09" db="EMBL/GenBank/DDBJ databases">
        <authorList>
            <person name="Magalhaes I.L.F."/>
            <person name="Oliveira U."/>
            <person name="Santos F.R."/>
            <person name="Vidigal T.H.D.A."/>
            <person name="Brescovit A.D."/>
            <person name="Santos A.J."/>
        </authorList>
    </citation>
    <scope>NUCLEOTIDE SEQUENCE</scope>
    <source>
        <tissue evidence="1">Shoot tissue taken approximately 20 cm above the soil surface</tissue>
    </source>
</reference>
<proteinExistence type="predicted"/>
<dbReference type="EMBL" id="GBRH01248218">
    <property type="protein sequence ID" value="JAD49677.1"/>
    <property type="molecule type" value="Transcribed_RNA"/>
</dbReference>